<comment type="caution">
    <text evidence="2">The sequence shown here is derived from an EMBL/GenBank/DDBJ whole genome shotgun (WGS) entry which is preliminary data.</text>
</comment>
<keyword evidence="3" id="KW-1185">Reference proteome</keyword>
<dbReference type="Proteomes" id="UP001596997">
    <property type="component" value="Unassembled WGS sequence"/>
</dbReference>
<sequence length="287" mass="31169">MKMRSFLLALMCCSLFWSCKDDDAQPVNEPQLIIKFKFDPTQERLGNLGTPVGIPEGNAAQSPNFNVMSAHYIELAPTATTALGDGQIIYKGLETTAGGANAVDFQQAKIVTENETFLSIPLNSVQAGTYEWARISLTYQNYNIGFLFNGTDYTGTLASFVGFNNYITNYDVDTQNVIVNDNKLQGYWAFETLGNVSEGQAPDGATTVPNPIANTSPVPPGSCVVTGEFENGFTITGEETQNVVITMSLSTNNSFEWTEVTADGKFEPSIGEQVVDMGFRGLKPIVE</sequence>
<dbReference type="EMBL" id="JBHTJM010000009">
    <property type="protein sequence ID" value="MFD0964391.1"/>
    <property type="molecule type" value="Genomic_DNA"/>
</dbReference>
<gene>
    <name evidence="2" type="ORF">ACFQ1O_10285</name>
</gene>
<evidence type="ECO:0000313" key="3">
    <source>
        <dbReference type="Proteomes" id="UP001596997"/>
    </source>
</evidence>
<keyword evidence="1" id="KW-0732">Signal</keyword>
<evidence type="ECO:0000313" key="2">
    <source>
        <dbReference type="EMBL" id="MFD0964391.1"/>
    </source>
</evidence>
<accession>A0ABW3I3P1</accession>
<evidence type="ECO:0000256" key="1">
    <source>
        <dbReference type="SAM" id="SignalP"/>
    </source>
</evidence>
<feature type="chain" id="PRO_5047462263" description="Lipoprotein" evidence="1">
    <location>
        <begin position="20"/>
        <end position="287"/>
    </location>
</feature>
<reference evidence="3" key="1">
    <citation type="journal article" date="2019" name="Int. J. Syst. Evol. Microbiol.">
        <title>The Global Catalogue of Microorganisms (GCM) 10K type strain sequencing project: providing services to taxonomists for standard genome sequencing and annotation.</title>
        <authorList>
            <consortium name="The Broad Institute Genomics Platform"/>
            <consortium name="The Broad Institute Genome Sequencing Center for Infectious Disease"/>
            <person name="Wu L."/>
            <person name="Ma J."/>
        </authorList>
    </citation>
    <scope>NUCLEOTIDE SEQUENCE [LARGE SCALE GENOMIC DNA]</scope>
    <source>
        <strain evidence="3">CCUG 62114</strain>
    </source>
</reference>
<feature type="signal peptide" evidence="1">
    <location>
        <begin position="1"/>
        <end position="19"/>
    </location>
</feature>
<protein>
    <recommendedName>
        <fullName evidence="4">Lipoprotein</fullName>
    </recommendedName>
</protein>
<organism evidence="2 3">
    <name type="scientific">Pseudofulvibacter geojedonensis</name>
    <dbReference type="NCBI Taxonomy" id="1123758"/>
    <lineage>
        <taxon>Bacteria</taxon>
        <taxon>Pseudomonadati</taxon>
        <taxon>Bacteroidota</taxon>
        <taxon>Flavobacteriia</taxon>
        <taxon>Flavobacteriales</taxon>
        <taxon>Flavobacteriaceae</taxon>
        <taxon>Pseudofulvibacter</taxon>
    </lineage>
</organism>
<proteinExistence type="predicted"/>
<evidence type="ECO:0008006" key="4">
    <source>
        <dbReference type="Google" id="ProtNLM"/>
    </source>
</evidence>
<name>A0ABW3I3P1_9FLAO</name>
<dbReference type="RefSeq" id="WP_377715939.1">
    <property type="nucleotide sequence ID" value="NZ_JBHTJM010000009.1"/>
</dbReference>